<proteinExistence type="predicted"/>
<sequence>MNSMTRQRGATLIFSLVMLLVMTTLALSSVRGIGLQERMASNLYDRDLAFHAAESALRAGENAIAINPTPAGMVNCSPDSGISCPPVPSTVFQNDDTHWTNVSEEFAMNNNMMLGTPQYHIQLMGSGNGAGQLGQQNSANSNQYGFNGGSLTEQYYRITARSSNPGIAQSRAIVVLQTTVKRNI</sequence>
<name>A0A1Y1QHY4_9GAMM</name>
<dbReference type="EMBL" id="MTEJ01000260">
    <property type="protein sequence ID" value="OQX06097.1"/>
    <property type="molecule type" value="Genomic_DNA"/>
</dbReference>
<evidence type="ECO:0000259" key="1">
    <source>
        <dbReference type="Pfam" id="PF13681"/>
    </source>
</evidence>
<dbReference type="InterPro" id="IPR025205">
    <property type="entry name" value="PilX/PilW_C"/>
</dbReference>
<comment type="caution">
    <text evidence="3">The sequence shown here is derived from an EMBL/GenBank/DDBJ whole genome shotgun (WGS) entry which is preliminary data.</text>
</comment>
<feature type="domain" description="PilX/PilW C-terminal" evidence="1">
    <location>
        <begin position="94"/>
        <end position="181"/>
    </location>
</feature>
<dbReference type="AlphaFoldDB" id="A0A1Y1QHY4"/>
<reference evidence="3 4" key="1">
    <citation type="submission" date="2017-01" db="EMBL/GenBank/DDBJ databases">
        <title>Novel large sulfur bacteria in the metagenomes of groundwater-fed chemosynthetic microbial mats in the Lake Huron basin.</title>
        <authorList>
            <person name="Sharrar A.M."/>
            <person name="Flood B.E."/>
            <person name="Bailey J.V."/>
            <person name="Jones D.S."/>
            <person name="Biddanda B."/>
            <person name="Ruberg S.A."/>
            <person name="Marcus D.N."/>
            <person name="Dick G.J."/>
        </authorList>
    </citation>
    <scope>NUCLEOTIDE SEQUENCE [LARGE SCALE GENOMIC DNA]</scope>
    <source>
        <strain evidence="3">A8</strain>
    </source>
</reference>
<evidence type="ECO:0000259" key="2">
    <source>
        <dbReference type="Pfam" id="PF14341"/>
    </source>
</evidence>
<dbReference type="Pfam" id="PF14341">
    <property type="entry name" value="PilX_N"/>
    <property type="match status" value="1"/>
</dbReference>
<evidence type="ECO:0008006" key="5">
    <source>
        <dbReference type="Google" id="ProtNLM"/>
    </source>
</evidence>
<gene>
    <name evidence="3" type="ORF">BWK73_31770</name>
</gene>
<dbReference type="InterPro" id="IPR025746">
    <property type="entry name" value="PilX_N_dom"/>
</dbReference>
<dbReference type="Proteomes" id="UP000192491">
    <property type="component" value="Unassembled WGS sequence"/>
</dbReference>
<protein>
    <recommendedName>
        <fullName evidence="5">Pilus assembly protein</fullName>
    </recommendedName>
</protein>
<organism evidence="3 4">
    <name type="scientific">Thiothrix lacustris</name>
    <dbReference type="NCBI Taxonomy" id="525917"/>
    <lineage>
        <taxon>Bacteria</taxon>
        <taxon>Pseudomonadati</taxon>
        <taxon>Pseudomonadota</taxon>
        <taxon>Gammaproteobacteria</taxon>
        <taxon>Thiotrichales</taxon>
        <taxon>Thiotrichaceae</taxon>
        <taxon>Thiothrix</taxon>
    </lineage>
</organism>
<accession>A0A1Y1QHY4</accession>
<evidence type="ECO:0000313" key="4">
    <source>
        <dbReference type="Proteomes" id="UP000192491"/>
    </source>
</evidence>
<dbReference type="Pfam" id="PF13681">
    <property type="entry name" value="PilX"/>
    <property type="match status" value="1"/>
</dbReference>
<feature type="domain" description="Type 4 fimbrial biogenesis protein PilX N-terminal" evidence="2">
    <location>
        <begin position="8"/>
        <end position="58"/>
    </location>
</feature>
<evidence type="ECO:0000313" key="3">
    <source>
        <dbReference type="EMBL" id="OQX06097.1"/>
    </source>
</evidence>